<comment type="domain">
    <text evidence="12">The histidine box domains are involved in binding the catalytic metal ions.</text>
</comment>
<dbReference type="GO" id="GO:0005789">
    <property type="term" value="C:endoplasmic reticulum membrane"/>
    <property type="evidence" value="ECO:0007669"/>
    <property type="project" value="TreeGrafter"/>
</dbReference>
<evidence type="ECO:0000256" key="1">
    <source>
        <dbReference type="ARBA" id="ARBA00004141"/>
    </source>
</evidence>
<evidence type="ECO:0000256" key="2">
    <source>
        <dbReference type="ARBA" id="ARBA00009295"/>
    </source>
</evidence>
<comment type="similarity">
    <text evidence="2 12">Belongs to the fatty acid desaturase type 1 family.</text>
</comment>
<feature type="domain" description="Fatty acid desaturase" evidence="15">
    <location>
        <begin position="3"/>
        <end position="169"/>
    </location>
</feature>
<evidence type="ECO:0000256" key="8">
    <source>
        <dbReference type="ARBA" id="ARBA00023004"/>
    </source>
</evidence>
<dbReference type="Pfam" id="PF00487">
    <property type="entry name" value="FA_desaturase"/>
    <property type="match status" value="1"/>
</dbReference>
<evidence type="ECO:0000256" key="5">
    <source>
        <dbReference type="ARBA" id="ARBA00022832"/>
    </source>
</evidence>
<keyword evidence="3 12" id="KW-0444">Lipid biosynthesis</keyword>
<evidence type="ECO:0000256" key="7">
    <source>
        <dbReference type="ARBA" id="ARBA00023002"/>
    </source>
</evidence>
<dbReference type="PANTHER" id="PTHR11351">
    <property type="entry name" value="ACYL-COA DESATURASE"/>
    <property type="match status" value="1"/>
</dbReference>
<keyword evidence="4 12" id="KW-0812">Transmembrane</keyword>
<evidence type="ECO:0000256" key="9">
    <source>
        <dbReference type="ARBA" id="ARBA00023098"/>
    </source>
</evidence>
<gene>
    <name evidence="16" type="ORF">DIATSA_LOCUS3519</name>
</gene>
<evidence type="ECO:0000256" key="4">
    <source>
        <dbReference type="ARBA" id="ARBA00022692"/>
    </source>
</evidence>
<dbReference type="AlphaFoldDB" id="A0A9N9QXQ2"/>
<evidence type="ECO:0000256" key="3">
    <source>
        <dbReference type="ARBA" id="ARBA00022516"/>
    </source>
</evidence>
<keyword evidence="8" id="KW-0408">Iron</keyword>
<dbReference type="GO" id="GO:0006636">
    <property type="term" value="P:unsaturated fatty acid biosynthetic process"/>
    <property type="evidence" value="ECO:0007669"/>
    <property type="project" value="TreeGrafter"/>
</dbReference>
<keyword evidence="5" id="KW-0276">Fatty acid metabolism</keyword>
<evidence type="ECO:0000256" key="10">
    <source>
        <dbReference type="ARBA" id="ARBA00023136"/>
    </source>
</evidence>
<dbReference type="PRINTS" id="PR00075">
    <property type="entry name" value="FACDDSATRASE"/>
</dbReference>
<sequence length="443" mass="51356">MGITAGAHRLWSHQAYKARWPLRLFLAILQTATFQDHIYEWVKHHRVHHKYTETDADPHNAKRGFFYSHMGWLLIQRHDDFFRKYDNVDMSDLEKDPIVMIQKKVYLIAMPVLCFILPAWIPVYFWNEDPWSSWYIAAIWRWVVSVHFTALVNSAAHLWGNKPYDKNENPTEDIFLDYQTRLRSRSLPKIHRIYLKSGIETKESRKIKTAVTSTEHGCVLLLLRRSQSSARPSSSVTYQGVKKLNCGEKEVKTPGKVYHDTVLEVVVKPLNNTLFKNEVWTFQQDSTEKKMKSLHPFGSYDATDSQTHTETRQTCNTPLFAYIGPTDHLTVALCTFGEGWHNYHHVFPWDYKAAELGNYSTNMVTGLIDLAAKLGLAYDLKTVSVDIIKKRAARTGDGSHPSTKHTNESVDDHVHPEKPTWGWGDRDMTEEEREYAVIHKNIT</sequence>
<evidence type="ECO:0000256" key="11">
    <source>
        <dbReference type="ARBA" id="ARBA00023160"/>
    </source>
</evidence>
<keyword evidence="7 12" id="KW-0560">Oxidoreductase</keyword>
<comment type="cofactor">
    <cofactor evidence="12">
        <name>Fe(2+)</name>
        <dbReference type="ChEBI" id="CHEBI:29033"/>
    </cofactor>
</comment>
<evidence type="ECO:0000313" key="17">
    <source>
        <dbReference type="Proteomes" id="UP001153714"/>
    </source>
</evidence>
<accession>A0A9N9QXQ2</accession>
<organism evidence="16 17">
    <name type="scientific">Diatraea saccharalis</name>
    <name type="common">sugarcane borer</name>
    <dbReference type="NCBI Taxonomy" id="40085"/>
    <lineage>
        <taxon>Eukaryota</taxon>
        <taxon>Metazoa</taxon>
        <taxon>Ecdysozoa</taxon>
        <taxon>Arthropoda</taxon>
        <taxon>Hexapoda</taxon>
        <taxon>Insecta</taxon>
        <taxon>Pterygota</taxon>
        <taxon>Neoptera</taxon>
        <taxon>Endopterygota</taxon>
        <taxon>Lepidoptera</taxon>
        <taxon>Glossata</taxon>
        <taxon>Ditrysia</taxon>
        <taxon>Pyraloidea</taxon>
        <taxon>Crambidae</taxon>
        <taxon>Crambinae</taxon>
        <taxon>Diatraea</taxon>
    </lineage>
</organism>
<feature type="transmembrane region" description="Helical" evidence="14">
    <location>
        <begin position="105"/>
        <end position="126"/>
    </location>
</feature>
<name>A0A9N9QXQ2_9NEOP</name>
<keyword evidence="9" id="KW-0443">Lipid metabolism</keyword>
<evidence type="ECO:0000256" key="12">
    <source>
        <dbReference type="RuleBase" id="RU000581"/>
    </source>
</evidence>
<feature type="compositionally biased region" description="Basic and acidic residues" evidence="13">
    <location>
        <begin position="405"/>
        <end position="418"/>
    </location>
</feature>
<dbReference type="EMBL" id="OU893345">
    <property type="protein sequence ID" value="CAG9785490.1"/>
    <property type="molecule type" value="Genomic_DNA"/>
</dbReference>
<evidence type="ECO:0000256" key="14">
    <source>
        <dbReference type="SAM" id="Phobius"/>
    </source>
</evidence>
<keyword evidence="6 14" id="KW-1133">Transmembrane helix</keyword>
<dbReference type="GO" id="GO:0004768">
    <property type="term" value="F:stearoyl-CoA 9-desaturase activity"/>
    <property type="evidence" value="ECO:0007669"/>
    <property type="project" value="TreeGrafter"/>
</dbReference>
<reference evidence="16" key="2">
    <citation type="submission" date="2022-10" db="EMBL/GenBank/DDBJ databases">
        <authorList>
            <consortium name="ENA_rothamsted_submissions"/>
            <consortium name="culmorum"/>
            <person name="King R."/>
        </authorList>
    </citation>
    <scope>NUCLEOTIDE SEQUENCE</scope>
</reference>
<feature type="transmembrane region" description="Helical" evidence="14">
    <location>
        <begin position="132"/>
        <end position="152"/>
    </location>
</feature>
<evidence type="ECO:0000259" key="15">
    <source>
        <dbReference type="Pfam" id="PF00487"/>
    </source>
</evidence>
<keyword evidence="11 12" id="KW-0275">Fatty acid biosynthesis</keyword>
<dbReference type="CDD" id="cd03505">
    <property type="entry name" value="Delta9-FADS-like"/>
    <property type="match status" value="1"/>
</dbReference>
<dbReference type="InterPro" id="IPR005804">
    <property type="entry name" value="FA_desaturase_dom"/>
</dbReference>
<proteinExistence type="inferred from homology"/>
<comment type="subcellular location">
    <subcellularLocation>
        <location evidence="1">Membrane</location>
        <topology evidence="1">Multi-pass membrane protein</topology>
    </subcellularLocation>
</comment>
<dbReference type="OrthoDB" id="10260134at2759"/>
<dbReference type="Proteomes" id="UP001153714">
    <property type="component" value="Chromosome 14"/>
</dbReference>
<reference evidence="16" key="1">
    <citation type="submission" date="2021-12" db="EMBL/GenBank/DDBJ databases">
        <authorList>
            <person name="King R."/>
        </authorList>
    </citation>
    <scope>NUCLEOTIDE SEQUENCE</scope>
</reference>
<protein>
    <recommendedName>
        <fullName evidence="15">Fatty acid desaturase domain-containing protein</fullName>
    </recommendedName>
</protein>
<dbReference type="InterPro" id="IPR015876">
    <property type="entry name" value="Acyl-CoA_DS"/>
</dbReference>
<keyword evidence="10 14" id="KW-0472">Membrane</keyword>
<evidence type="ECO:0000256" key="6">
    <source>
        <dbReference type="ARBA" id="ARBA00022989"/>
    </source>
</evidence>
<feature type="region of interest" description="Disordered" evidence="13">
    <location>
        <begin position="393"/>
        <end position="425"/>
    </location>
</feature>
<evidence type="ECO:0000256" key="13">
    <source>
        <dbReference type="SAM" id="MobiDB-lite"/>
    </source>
</evidence>
<dbReference type="GO" id="GO:0005506">
    <property type="term" value="F:iron ion binding"/>
    <property type="evidence" value="ECO:0007669"/>
    <property type="project" value="TreeGrafter"/>
</dbReference>
<keyword evidence="17" id="KW-1185">Reference proteome</keyword>
<dbReference type="PANTHER" id="PTHR11351:SF98">
    <property type="entry name" value="RE43130P"/>
    <property type="match status" value="1"/>
</dbReference>
<evidence type="ECO:0000313" key="16">
    <source>
        <dbReference type="EMBL" id="CAG9785490.1"/>
    </source>
</evidence>